<evidence type="ECO:0000256" key="1">
    <source>
        <dbReference type="ARBA" id="ARBA00008542"/>
    </source>
</evidence>
<dbReference type="KEGG" id="ssai:N0B31_06370"/>
<name>A0A9E7U5Y2_9EURY</name>
<dbReference type="Gene3D" id="3.40.50.880">
    <property type="match status" value="1"/>
</dbReference>
<reference evidence="3" key="1">
    <citation type="submission" date="2022-09" db="EMBL/GenBank/DDBJ databases">
        <title>Diverse halophilic archaea isolated from saline environments.</title>
        <authorList>
            <person name="Cui H.-L."/>
        </authorList>
    </citation>
    <scope>NUCLEOTIDE SEQUENCE</scope>
    <source>
        <strain evidence="3">ZS-35-S2</strain>
    </source>
</reference>
<proteinExistence type="inferred from homology"/>
<organism evidence="3 4">
    <name type="scientific">Salinirubellus salinus</name>
    <dbReference type="NCBI Taxonomy" id="1364945"/>
    <lineage>
        <taxon>Archaea</taxon>
        <taxon>Methanobacteriati</taxon>
        <taxon>Methanobacteriota</taxon>
        <taxon>Stenosarchaea group</taxon>
        <taxon>Halobacteria</taxon>
        <taxon>Halobacteriales</taxon>
        <taxon>Natronomonadaceae</taxon>
        <taxon>Salinirubellus</taxon>
    </lineage>
</organism>
<accession>A0A9E7U5Y2</accession>
<dbReference type="InterPro" id="IPR002818">
    <property type="entry name" value="DJ-1/PfpI"/>
</dbReference>
<dbReference type="PROSITE" id="PS51276">
    <property type="entry name" value="PEPTIDASE_C56_PFPI"/>
    <property type="match status" value="1"/>
</dbReference>
<gene>
    <name evidence="3" type="ORF">N0B31_06370</name>
</gene>
<dbReference type="PANTHER" id="PTHR42733:SF2">
    <property type="entry name" value="DJ-1_THIJ_PFPI FAMILY PROTEIN"/>
    <property type="match status" value="1"/>
</dbReference>
<dbReference type="SUPFAM" id="SSF52317">
    <property type="entry name" value="Class I glutamine amidotransferase-like"/>
    <property type="match status" value="1"/>
</dbReference>
<dbReference type="Pfam" id="PF01965">
    <property type="entry name" value="DJ-1_PfpI"/>
    <property type="match status" value="1"/>
</dbReference>
<dbReference type="Proteomes" id="UP001057580">
    <property type="component" value="Chromosome"/>
</dbReference>
<evidence type="ECO:0000313" key="3">
    <source>
        <dbReference type="EMBL" id="UWM55905.1"/>
    </source>
</evidence>
<dbReference type="CDD" id="cd03169">
    <property type="entry name" value="GATase1_PfpI_1"/>
    <property type="match status" value="1"/>
</dbReference>
<dbReference type="EMBL" id="CP104003">
    <property type="protein sequence ID" value="UWM55905.1"/>
    <property type="molecule type" value="Genomic_DNA"/>
</dbReference>
<evidence type="ECO:0000313" key="4">
    <source>
        <dbReference type="Proteomes" id="UP001057580"/>
    </source>
</evidence>
<dbReference type="GeneID" id="74942030"/>
<comment type="similarity">
    <text evidence="1">Belongs to the peptidase C56 family.</text>
</comment>
<protein>
    <submittedName>
        <fullName evidence="3">DJ-1/PfpI family protein</fullName>
    </submittedName>
</protein>
<dbReference type="AlphaFoldDB" id="A0A9E7U5Y2"/>
<dbReference type="InterPro" id="IPR029062">
    <property type="entry name" value="Class_I_gatase-like"/>
</dbReference>
<evidence type="ECO:0000259" key="2">
    <source>
        <dbReference type="Pfam" id="PF01965"/>
    </source>
</evidence>
<feature type="domain" description="DJ-1/PfpI" evidence="2">
    <location>
        <begin position="4"/>
        <end position="179"/>
    </location>
</feature>
<dbReference type="PANTHER" id="PTHR42733">
    <property type="entry name" value="DJ-1 PROTEIN"/>
    <property type="match status" value="1"/>
</dbReference>
<dbReference type="NCBIfam" id="TIGR01382">
    <property type="entry name" value="PfpI"/>
    <property type="match status" value="1"/>
</dbReference>
<dbReference type="InterPro" id="IPR006286">
    <property type="entry name" value="C56_PfpI-like"/>
</dbReference>
<dbReference type="RefSeq" id="WP_260595017.1">
    <property type="nucleotide sequence ID" value="NZ_CP104003.1"/>
</dbReference>
<keyword evidence="4" id="KW-1185">Reference proteome</keyword>
<sequence length="197" mass="21258">MTAKLLLLAGDFVEDYEIMVPFQALQAVGHEVHAVCPEKETGDTVKTAVHDFRGDQTYLETRGHDFELNATMSEVAPADYDGLVVPGGRAPEYLRTYDEVLETVRHFFEHEKPVAAICHGPQILAAAGVLEGRTGSAYPACRAEVEAAGCSWVDGVVTDGNLVTAQAWPDHPEWIAQFLDVLGTEIQHGAAPAAADD</sequence>